<sequence>MRDLRESIRIDEFERNDWGYGPRPDDPCVCGSGRRARSCHRAADLSWVANPLPPLLTDERTGYAHPSCYGNVSNDCSRDLSREHYITEDILEQIRHEDTGVTIGGTTWVPRGEARTVGVGALASRILCRRHNNALSPLDKIASHFFRALVADQLSLVADYGPDGEFPCSFTLVHGQAIELWLLKVIWGVLSTETMPLADGSPAYRFGLRYPRSQLAEILWRGEPWPSGAGMYLAPPRTTAEGVKTRSIAVRVLQDGPECFGGIVRCAGIEFAVLLERPANRAIYRPAAIHFDRAGFQNWKALGFAWPEMGHLPWRFSSQLARGEDVHTPPWQRDR</sequence>
<accession>A0A1N7FTP5</accession>
<proteinExistence type="predicted"/>
<dbReference type="Proteomes" id="UP000186218">
    <property type="component" value="Unassembled WGS sequence"/>
</dbReference>
<evidence type="ECO:0008006" key="3">
    <source>
        <dbReference type="Google" id="ProtNLM"/>
    </source>
</evidence>
<keyword evidence="2" id="KW-1185">Reference proteome</keyword>
<evidence type="ECO:0000313" key="1">
    <source>
        <dbReference type="EMBL" id="SIS03719.1"/>
    </source>
</evidence>
<dbReference type="AlphaFoldDB" id="A0A1N7FTP5"/>
<dbReference type="OrthoDB" id="4545131at2"/>
<dbReference type="RefSeq" id="WP_143690312.1">
    <property type="nucleotide sequence ID" value="NZ_FTNT01000006.1"/>
</dbReference>
<evidence type="ECO:0000313" key="2">
    <source>
        <dbReference type="Proteomes" id="UP000186218"/>
    </source>
</evidence>
<dbReference type="EMBL" id="FTNT01000006">
    <property type="protein sequence ID" value="SIS03719.1"/>
    <property type="molecule type" value="Genomic_DNA"/>
</dbReference>
<reference evidence="1 2" key="1">
    <citation type="submission" date="2017-01" db="EMBL/GenBank/DDBJ databases">
        <authorList>
            <person name="Mah S.A."/>
            <person name="Swanson W.J."/>
            <person name="Moy G.W."/>
            <person name="Vacquier V.D."/>
        </authorList>
    </citation>
    <scope>NUCLEOTIDE SEQUENCE [LARGE SCALE GENOMIC DNA]</scope>
    <source>
        <strain evidence="1 2">CPCC 203464</strain>
    </source>
</reference>
<gene>
    <name evidence="1" type="ORF">SAMN05445060_2277</name>
</gene>
<name>A0A1N7FTP5_9NOCA</name>
<organism evidence="1 2">
    <name type="scientific">Williamsia sterculiae</name>
    <dbReference type="NCBI Taxonomy" id="1344003"/>
    <lineage>
        <taxon>Bacteria</taxon>
        <taxon>Bacillati</taxon>
        <taxon>Actinomycetota</taxon>
        <taxon>Actinomycetes</taxon>
        <taxon>Mycobacteriales</taxon>
        <taxon>Nocardiaceae</taxon>
        <taxon>Williamsia</taxon>
    </lineage>
</organism>
<protein>
    <recommendedName>
        <fullName evidence="3">SEC-C motif-containing protein</fullName>
    </recommendedName>
</protein>